<dbReference type="AlphaFoldDB" id="A0A849V8U5"/>
<evidence type="ECO:0000313" key="2">
    <source>
        <dbReference type="Proteomes" id="UP000586305"/>
    </source>
</evidence>
<sequence length="76" mass="9107">MALTLLLEPDNWADERDGLAMLDNLYSQNQITDSQLKRLANQLKSKALLYISKEELSQRPELNHFWWYQPWERITD</sequence>
<keyword evidence="2" id="KW-1185">Reference proteome</keyword>
<dbReference type="RefSeq" id="WP_171625071.1">
    <property type="nucleotide sequence ID" value="NZ_JABBPG010000002.1"/>
</dbReference>
<reference evidence="1 2" key="1">
    <citation type="submission" date="2020-04" db="EMBL/GenBank/DDBJ databases">
        <title>Pseudoalteromonas caenipelagi sp. nov., isolated from a tidal flat.</title>
        <authorList>
            <person name="Park S."/>
            <person name="Yoon J.-H."/>
        </authorList>
    </citation>
    <scope>NUCLEOTIDE SEQUENCE [LARGE SCALE GENOMIC DNA]</scope>
    <source>
        <strain evidence="1 2">JBTF-M23</strain>
    </source>
</reference>
<dbReference type="Proteomes" id="UP000586305">
    <property type="component" value="Unassembled WGS sequence"/>
</dbReference>
<gene>
    <name evidence="1" type="ORF">HG263_05490</name>
</gene>
<evidence type="ECO:0000313" key="1">
    <source>
        <dbReference type="EMBL" id="NOU49989.1"/>
    </source>
</evidence>
<organism evidence="1 2">
    <name type="scientific">Pseudoalteromonas caenipelagi</name>
    <dbReference type="NCBI Taxonomy" id="2726988"/>
    <lineage>
        <taxon>Bacteria</taxon>
        <taxon>Pseudomonadati</taxon>
        <taxon>Pseudomonadota</taxon>
        <taxon>Gammaproteobacteria</taxon>
        <taxon>Alteromonadales</taxon>
        <taxon>Pseudoalteromonadaceae</taxon>
        <taxon>Pseudoalteromonas</taxon>
    </lineage>
</organism>
<proteinExistence type="predicted"/>
<dbReference type="EMBL" id="JABBPG010000002">
    <property type="protein sequence ID" value="NOU49989.1"/>
    <property type="molecule type" value="Genomic_DNA"/>
</dbReference>
<accession>A0A849V8U5</accession>
<protein>
    <submittedName>
        <fullName evidence="1">Uncharacterized protein</fullName>
    </submittedName>
</protein>
<name>A0A849V8U5_9GAMM</name>
<comment type="caution">
    <text evidence="1">The sequence shown here is derived from an EMBL/GenBank/DDBJ whole genome shotgun (WGS) entry which is preliminary data.</text>
</comment>